<dbReference type="OrthoDB" id="10653624at2759"/>
<dbReference type="EMBL" id="ASPP01008799">
    <property type="protein sequence ID" value="ETO25014.1"/>
    <property type="molecule type" value="Genomic_DNA"/>
</dbReference>
<name>X6NH14_RETFI</name>
<gene>
    <name evidence="1" type="ORF">RFI_12132</name>
</gene>
<evidence type="ECO:0000313" key="2">
    <source>
        <dbReference type="Proteomes" id="UP000023152"/>
    </source>
</evidence>
<dbReference type="Proteomes" id="UP000023152">
    <property type="component" value="Unassembled WGS sequence"/>
</dbReference>
<dbReference type="InterPro" id="IPR010581">
    <property type="entry name" value="DUF1152"/>
</dbReference>
<comment type="caution">
    <text evidence="1">The sequence shown here is derived from an EMBL/GenBank/DDBJ whole genome shotgun (WGS) entry which is preliminary data.</text>
</comment>
<proteinExistence type="predicted"/>
<organism evidence="1 2">
    <name type="scientific">Reticulomyxa filosa</name>
    <dbReference type="NCBI Taxonomy" id="46433"/>
    <lineage>
        <taxon>Eukaryota</taxon>
        <taxon>Sar</taxon>
        <taxon>Rhizaria</taxon>
        <taxon>Retaria</taxon>
        <taxon>Foraminifera</taxon>
        <taxon>Monothalamids</taxon>
        <taxon>Reticulomyxidae</taxon>
        <taxon>Reticulomyxa</taxon>
    </lineage>
</organism>
<dbReference type="AlphaFoldDB" id="X6NH14"/>
<evidence type="ECO:0000313" key="1">
    <source>
        <dbReference type="EMBL" id="ETO25014.1"/>
    </source>
</evidence>
<protein>
    <recommendedName>
        <fullName evidence="3">DUF1152 domain-containing protein</fullName>
    </recommendedName>
</protein>
<reference evidence="1 2" key="1">
    <citation type="journal article" date="2013" name="Curr. Biol.">
        <title>The Genome of the Foraminiferan Reticulomyxa filosa.</title>
        <authorList>
            <person name="Glockner G."/>
            <person name="Hulsmann N."/>
            <person name="Schleicher M."/>
            <person name="Noegel A.A."/>
            <person name="Eichinger L."/>
            <person name="Gallinger C."/>
            <person name="Pawlowski J."/>
            <person name="Sierra R."/>
            <person name="Euteneuer U."/>
            <person name="Pillet L."/>
            <person name="Moustafa A."/>
            <person name="Platzer M."/>
            <person name="Groth M."/>
            <person name="Szafranski K."/>
            <person name="Schliwa M."/>
        </authorList>
    </citation>
    <scope>NUCLEOTIDE SEQUENCE [LARGE SCALE GENOMIC DNA]</scope>
</reference>
<keyword evidence="2" id="KW-1185">Reference proteome</keyword>
<sequence length="328" mass="37311">MTQTDNTEEELTKLLTDEKNKFEWSSHVPWKQYKSVLVIGMGGGCDVFSAYAMKNILSSSFPSIKFFFGNCIGLRDLSKHKKLTECLYQVQVHSEISPNENYYTTTILEESLYKNPNSDSKEDDKERFFEGPYLLLVKHKKLNAKEDKLSTIEKVTAENTKGLLEAWSHLKVDLIISIDNGGDSLTGGIDYVEHVELGRDKQVKYALESQTNIDYLYVVMGPGCDGESEKSSLSKGLLDNIQSFLGYFMLTESLVSQLRSCAKFLPPQRTPNIIFDAYNKFQNQDKKTILLDDLIQIDRGVKPFIPLRWLISAWVFSKCKIFAKGTNS</sequence>
<accession>X6NH14</accession>
<dbReference type="Pfam" id="PF06626">
    <property type="entry name" value="DUF1152"/>
    <property type="match status" value="1"/>
</dbReference>
<evidence type="ECO:0008006" key="3">
    <source>
        <dbReference type="Google" id="ProtNLM"/>
    </source>
</evidence>